<accession>A0ABQ5ZTN6</accession>
<name>A0ABQ5ZTN6_9GAMM</name>
<reference evidence="2" key="1">
    <citation type="journal article" date="2019" name="Int. J. Syst. Evol. Microbiol.">
        <title>The Global Catalogue of Microorganisms (GCM) 10K type strain sequencing project: providing services to taxonomists for standard genome sequencing and annotation.</title>
        <authorList>
            <consortium name="The Broad Institute Genomics Platform"/>
            <consortium name="The Broad Institute Genome Sequencing Center for Infectious Disease"/>
            <person name="Wu L."/>
            <person name="Ma J."/>
        </authorList>
    </citation>
    <scope>NUCLEOTIDE SEQUENCE [LARGE SCALE GENOMIC DNA]</scope>
    <source>
        <strain evidence="2">NBRC 100033</strain>
    </source>
</reference>
<sequence>MYNYDAVKACLADLGFAQEQVDEMVFHLSDCATDLVTFKLWLDDPQAPHPLRPDTKLNPRSVLNAVLVHVPWHVKRAAQIYLDKSPQDLGLDEVILTKPGIDEDEVFRPCPEGGCPDAGCTCLNFKPIPEEQLTALEQVVYQQVFSGDAELERVQQTTLHFLAWRQELNDLVDLLYQPEQLTAGTDAVKPILDAFFRAAPGHLLALEHLNAERYCLMTDSQKCLNLHQ</sequence>
<dbReference type="RefSeq" id="WP_027851378.1">
    <property type="nucleotide sequence ID" value="NZ_BSOR01000005.1"/>
</dbReference>
<dbReference type="EMBL" id="BSOR01000005">
    <property type="protein sequence ID" value="GLR62792.1"/>
    <property type="molecule type" value="Genomic_DNA"/>
</dbReference>
<evidence type="ECO:0000313" key="2">
    <source>
        <dbReference type="Proteomes" id="UP001156682"/>
    </source>
</evidence>
<proteinExistence type="predicted"/>
<gene>
    <name evidence="1" type="ORF">GCM10007878_02270</name>
</gene>
<protein>
    <submittedName>
        <fullName evidence="1">Uncharacterized protein</fullName>
    </submittedName>
</protein>
<dbReference type="Proteomes" id="UP001156682">
    <property type="component" value="Unassembled WGS sequence"/>
</dbReference>
<organism evidence="1 2">
    <name type="scientific">Marinospirillum insulare</name>
    <dbReference type="NCBI Taxonomy" id="217169"/>
    <lineage>
        <taxon>Bacteria</taxon>
        <taxon>Pseudomonadati</taxon>
        <taxon>Pseudomonadota</taxon>
        <taxon>Gammaproteobacteria</taxon>
        <taxon>Oceanospirillales</taxon>
        <taxon>Oceanospirillaceae</taxon>
        <taxon>Marinospirillum</taxon>
    </lineage>
</organism>
<keyword evidence="2" id="KW-1185">Reference proteome</keyword>
<evidence type="ECO:0000313" key="1">
    <source>
        <dbReference type="EMBL" id="GLR62792.1"/>
    </source>
</evidence>
<comment type="caution">
    <text evidence="1">The sequence shown here is derived from an EMBL/GenBank/DDBJ whole genome shotgun (WGS) entry which is preliminary data.</text>
</comment>